<accession>A0A543A2B4</accession>
<dbReference type="AlphaFoldDB" id="A0A543A2B4"/>
<feature type="signal peptide" evidence="4">
    <location>
        <begin position="1"/>
        <end position="30"/>
    </location>
</feature>
<name>A0A543A2B4_9ACTN</name>
<comment type="caution">
    <text evidence="5">The sequence shown here is derived from an EMBL/GenBank/DDBJ whole genome shotgun (WGS) entry which is preliminary data.</text>
</comment>
<sequence length="527" mass="54041">MVLLTGRTLLAGIVALAASATMLAASPASAATTSTGVRCTIVGTSGGDVLKGTSRRDVICGRGGSDIIYARGGDDLIDAGSGGDHVYAGYGADKVLAGSGEDRIHGGGGTDSLYGGTGQDHIWGEDGGDVISGGDHLDVISGGAGADRIYGGAAGDTIYGGTGADAVSGGTGADSVSGGDGNDKLAGGDGNDRLSGGYGDDRLHGNDNRDTISGGPGQDLLWGESSNDILNGDSGNDKLAGGSGVDEVHGNGGTNTCYYDVYDYLYGCFRDTKAPVIVSASLSPTAVDSDSGDTLVRVRVHVKDDLRVSRVQGWVTGLADDNPAQLYTSFMPMVSGGIRDGWWQGYVTVPRWTPGGKLSLQAIASDTAGRETEKVAASMQVTSTNPDEAPPVVRLKSLSATSVDVRTGAKTIKAVLTVTDRIGVTEMNGLDSLSVCFGRTMHGDFICGADPVRTAGTIYAGEWTVSLTVPKGTPTGAYDLQVYAADRISVTEDYYGPHLYQEWVDTYPSSVRPEQELPGATFKVTGS</sequence>
<protein>
    <submittedName>
        <fullName evidence="5">Hemolysin type calcium-binding protein</fullName>
    </submittedName>
</protein>
<dbReference type="GO" id="GO:0005509">
    <property type="term" value="F:calcium ion binding"/>
    <property type="evidence" value="ECO:0007669"/>
    <property type="project" value="InterPro"/>
</dbReference>
<organism evidence="5 6">
    <name type="scientific">Nocardioides albertanoniae</name>
    <dbReference type="NCBI Taxonomy" id="1175486"/>
    <lineage>
        <taxon>Bacteria</taxon>
        <taxon>Bacillati</taxon>
        <taxon>Actinomycetota</taxon>
        <taxon>Actinomycetes</taxon>
        <taxon>Propionibacteriales</taxon>
        <taxon>Nocardioidaceae</taxon>
        <taxon>Nocardioides</taxon>
    </lineage>
</organism>
<dbReference type="GO" id="GO:0005576">
    <property type="term" value="C:extracellular region"/>
    <property type="evidence" value="ECO:0007669"/>
    <property type="project" value="UniProtKB-SubCell"/>
</dbReference>
<dbReference type="InterPro" id="IPR001343">
    <property type="entry name" value="Hemolysn_Ca-bd"/>
</dbReference>
<evidence type="ECO:0000256" key="1">
    <source>
        <dbReference type="ARBA" id="ARBA00004613"/>
    </source>
</evidence>
<evidence type="ECO:0000256" key="3">
    <source>
        <dbReference type="SAM" id="MobiDB-lite"/>
    </source>
</evidence>
<keyword evidence="2" id="KW-0964">Secreted</keyword>
<evidence type="ECO:0000256" key="4">
    <source>
        <dbReference type="SAM" id="SignalP"/>
    </source>
</evidence>
<dbReference type="Pfam" id="PF00353">
    <property type="entry name" value="HemolysinCabind"/>
    <property type="match status" value="5"/>
</dbReference>
<dbReference type="InterPro" id="IPR050557">
    <property type="entry name" value="RTX_toxin/Mannuronan_C5-epim"/>
</dbReference>
<feature type="compositionally biased region" description="Basic and acidic residues" evidence="3">
    <location>
        <begin position="199"/>
        <end position="210"/>
    </location>
</feature>
<dbReference type="InterPro" id="IPR011049">
    <property type="entry name" value="Serralysin-like_metalloprot_C"/>
</dbReference>
<dbReference type="SUPFAM" id="SSF51120">
    <property type="entry name" value="beta-Roll"/>
    <property type="match status" value="1"/>
</dbReference>
<dbReference type="Gene3D" id="2.150.10.10">
    <property type="entry name" value="Serralysin-like metalloprotease, C-terminal"/>
    <property type="match status" value="4"/>
</dbReference>
<dbReference type="EMBL" id="VFOV01000001">
    <property type="protein sequence ID" value="TQL66718.1"/>
    <property type="molecule type" value="Genomic_DNA"/>
</dbReference>
<evidence type="ECO:0000256" key="2">
    <source>
        <dbReference type="ARBA" id="ARBA00022525"/>
    </source>
</evidence>
<evidence type="ECO:0000313" key="6">
    <source>
        <dbReference type="Proteomes" id="UP000320209"/>
    </source>
</evidence>
<dbReference type="PROSITE" id="PS00330">
    <property type="entry name" value="HEMOLYSIN_CALCIUM"/>
    <property type="match status" value="1"/>
</dbReference>
<dbReference type="PANTHER" id="PTHR38340:SF1">
    <property type="entry name" value="S-LAYER PROTEIN"/>
    <property type="match status" value="1"/>
</dbReference>
<keyword evidence="4" id="KW-0732">Signal</keyword>
<dbReference type="OrthoDB" id="3755848at2"/>
<dbReference type="Proteomes" id="UP000320209">
    <property type="component" value="Unassembled WGS sequence"/>
</dbReference>
<feature type="chain" id="PRO_5022052718" evidence="4">
    <location>
        <begin position="31"/>
        <end position="527"/>
    </location>
</feature>
<evidence type="ECO:0000313" key="5">
    <source>
        <dbReference type="EMBL" id="TQL66718.1"/>
    </source>
</evidence>
<reference evidence="5 6" key="1">
    <citation type="submission" date="2019-06" db="EMBL/GenBank/DDBJ databases">
        <title>Sequencing the genomes of 1000 actinobacteria strains.</title>
        <authorList>
            <person name="Klenk H.-P."/>
        </authorList>
    </citation>
    <scope>NUCLEOTIDE SEQUENCE [LARGE SCALE GENOMIC DNA]</scope>
    <source>
        <strain evidence="5 6">DSM 25218</strain>
    </source>
</reference>
<comment type="subcellular location">
    <subcellularLocation>
        <location evidence="1">Secreted</location>
    </subcellularLocation>
</comment>
<feature type="region of interest" description="Disordered" evidence="3">
    <location>
        <begin position="169"/>
        <end position="227"/>
    </location>
</feature>
<dbReference type="InterPro" id="IPR018511">
    <property type="entry name" value="Hemolysin-typ_Ca-bd_CS"/>
</dbReference>
<dbReference type="PRINTS" id="PR00313">
    <property type="entry name" value="CABNDNGRPT"/>
</dbReference>
<gene>
    <name evidence="5" type="ORF">FB381_0583</name>
</gene>
<dbReference type="PANTHER" id="PTHR38340">
    <property type="entry name" value="S-LAYER PROTEIN"/>
    <property type="match status" value="1"/>
</dbReference>
<proteinExistence type="predicted"/>
<dbReference type="RefSeq" id="WP_141778899.1">
    <property type="nucleotide sequence ID" value="NZ_VFOV01000001.1"/>
</dbReference>
<keyword evidence="6" id="KW-1185">Reference proteome</keyword>